<dbReference type="InterPro" id="IPR013519">
    <property type="entry name" value="Int_alpha_beta-p"/>
</dbReference>
<dbReference type="InterPro" id="IPR013517">
    <property type="entry name" value="FG-GAP"/>
</dbReference>
<feature type="compositionally biased region" description="Low complexity" evidence="4">
    <location>
        <begin position="35"/>
        <end position="51"/>
    </location>
</feature>
<reference evidence="7" key="1">
    <citation type="journal article" date="2019" name="Int. J. Syst. Evol. Microbiol.">
        <title>The Global Catalogue of Microorganisms (GCM) 10K type strain sequencing project: providing services to taxonomists for standard genome sequencing and annotation.</title>
        <authorList>
            <consortium name="The Broad Institute Genomics Platform"/>
            <consortium name="The Broad Institute Genome Sequencing Center for Infectious Disease"/>
            <person name="Wu L."/>
            <person name="Ma J."/>
        </authorList>
    </citation>
    <scope>NUCLEOTIDE SEQUENCE [LARGE SCALE GENOMIC DNA]</scope>
    <source>
        <strain evidence="7">JCM 17939</strain>
    </source>
</reference>
<evidence type="ECO:0000256" key="5">
    <source>
        <dbReference type="SAM" id="SignalP"/>
    </source>
</evidence>
<name>A0ABP8U352_9ACTN</name>
<accession>A0ABP8U352</accession>
<dbReference type="EMBL" id="BAABHK010000001">
    <property type="protein sequence ID" value="GAA4620032.1"/>
    <property type="molecule type" value="Genomic_DNA"/>
</dbReference>
<dbReference type="SUPFAM" id="SSF69318">
    <property type="entry name" value="Integrin alpha N-terminal domain"/>
    <property type="match status" value="1"/>
</dbReference>
<evidence type="ECO:0000256" key="1">
    <source>
        <dbReference type="ARBA" id="ARBA00022729"/>
    </source>
</evidence>
<comment type="caution">
    <text evidence="6">The sequence shown here is derived from an EMBL/GenBank/DDBJ whole genome shotgun (WGS) entry which is preliminary data.</text>
</comment>
<protein>
    <submittedName>
        <fullName evidence="6">FG-GAP-like repeat-containing protein</fullName>
    </submittedName>
</protein>
<evidence type="ECO:0000313" key="7">
    <source>
        <dbReference type="Proteomes" id="UP001501442"/>
    </source>
</evidence>
<feature type="signal peptide" evidence="5">
    <location>
        <begin position="1"/>
        <end position="27"/>
    </location>
</feature>
<keyword evidence="2" id="KW-0677">Repeat</keyword>
<evidence type="ECO:0000313" key="6">
    <source>
        <dbReference type="EMBL" id="GAA4620032.1"/>
    </source>
</evidence>
<evidence type="ECO:0000256" key="4">
    <source>
        <dbReference type="SAM" id="MobiDB-lite"/>
    </source>
</evidence>
<dbReference type="SMART" id="SM00191">
    <property type="entry name" value="Int_alpha"/>
    <property type="match status" value="3"/>
</dbReference>
<evidence type="ECO:0000256" key="3">
    <source>
        <dbReference type="ARBA" id="ARBA00023180"/>
    </source>
</evidence>
<dbReference type="InterPro" id="IPR028994">
    <property type="entry name" value="Integrin_alpha_N"/>
</dbReference>
<feature type="region of interest" description="Disordered" evidence="4">
    <location>
        <begin position="35"/>
        <end position="70"/>
    </location>
</feature>
<organism evidence="6 7">
    <name type="scientific">Actinoallomurus vinaceus</name>
    <dbReference type="NCBI Taxonomy" id="1080074"/>
    <lineage>
        <taxon>Bacteria</taxon>
        <taxon>Bacillati</taxon>
        <taxon>Actinomycetota</taxon>
        <taxon>Actinomycetes</taxon>
        <taxon>Streptosporangiales</taxon>
        <taxon>Thermomonosporaceae</taxon>
        <taxon>Actinoallomurus</taxon>
    </lineage>
</organism>
<dbReference type="RefSeq" id="WP_345428429.1">
    <property type="nucleotide sequence ID" value="NZ_BAABHK010000001.1"/>
</dbReference>
<dbReference type="Gene3D" id="2.130.10.130">
    <property type="entry name" value="Integrin alpha, N-terminal"/>
    <property type="match status" value="2"/>
</dbReference>
<dbReference type="Pfam" id="PF01839">
    <property type="entry name" value="FG-GAP"/>
    <property type="match status" value="2"/>
</dbReference>
<sequence length="471" mass="48928">MKIPFKPLTGALAAITVLGTVTALAVAQETAANASPATASAAAKPKRPAVAGDFNGDGRRDLVAASPEGNVGDTQQAGFISVVYGGTKGLDPKKKQIISENSAGVPGAAKSGDLFGMAIASADFDQDGYADLAATTHGHNGIVIVYGSERGLSSRTIFLKARGAGWFASQITLGDFDANGVTDLVTPAGSGFVTFRNVRKRAVAGTTTAVTGAGTYRQIKTAAGDFNGDHRTDLAVFVDAEGPDDDPVALWAELRLGTRKGLGAKKVFGKGWAGQDLGLVGDVNGDHKADLIVQRGSLDDKGPKGYNVLLGTKTGLGAAKTYNDRWMPRAVGDLNGDGKADVVGIDRHEDKDGNYKIGTLSVRPGTAKGLSPKSGPSITRQSLGYAIPSRFNGDTFGDGLKLADFTGDRRADLLIGFPYDNLSEQASAGRIHLLRGTSSGVSLQGGQRVDTDQLGITGRELHEFGEYLLDY</sequence>
<dbReference type="Gene3D" id="2.40.128.340">
    <property type="match status" value="1"/>
</dbReference>
<dbReference type="PANTHER" id="PTHR46580">
    <property type="entry name" value="SENSOR KINASE-RELATED"/>
    <property type="match status" value="1"/>
</dbReference>
<dbReference type="Proteomes" id="UP001501442">
    <property type="component" value="Unassembled WGS sequence"/>
</dbReference>
<keyword evidence="1 5" id="KW-0732">Signal</keyword>
<keyword evidence="7" id="KW-1185">Reference proteome</keyword>
<keyword evidence="3" id="KW-0325">Glycoprotein</keyword>
<proteinExistence type="predicted"/>
<feature type="chain" id="PRO_5045362260" evidence="5">
    <location>
        <begin position="28"/>
        <end position="471"/>
    </location>
</feature>
<gene>
    <name evidence="6" type="ORF">GCM10023196_002420</name>
</gene>
<evidence type="ECO:0000256" key="2">
    <source>
        <dbReference type="ARBA" id="ARBA00022737"/>
    </source>
</evidence>